<keyword evidence="12" id="KW-1185">Reference proteome</keyword>
<dbReference type="Pfam" id="PF13855">
    <property type="entry name" value="LRR_8"/>
    <property type="match status" value="1"/>
</dbReference>
<dbReference type="InterPro" id="IPR013210">
    <property type="entry name" value="LRR_N_plant-typ"/>
</dbReference>
<organism evidence="11 12">
    <name type="scientific">Linum tenue</name>
    <dbReference type="NCBI Taxonomy" id="586396"/>
    <lineage>
        <taxon>Eukaryota</taxon>
        <taxon>Viridiplantae</taxon>
        <taxon>Streptophyta</taxon>
        <taxon>Embryophyta</taxon>
        <taxon>Tracheophyta</taxon>
        <taxon>Spermatophyta</taxon>
        <taxon>Magnoliopsida</taxon>
        <taxon>eudicotyledons</taxon>
        <taxon>Gunneridae</taxon>
        <taxon>Pentapetalae</taxon>
        <taxon>rosids</taxon>
        <taxon>fabids</taxon>
        <taxon>Malpighiales</taxon>
        <taxon>Linaceae</taxon>
        <taxon>Linum</taxon>
    </lineage>
</organism>
<dbReference type="FunFam" id="3.80.10.10:FF:000400">
    <property type="entry name" value="Nuclear pore complex protein NUP107"/>
    <property type="match status" value="1"/>
</dbReference>
<dbReference type="GO" id="GO:0016020">
    <property type="term" value="C:membrane"/>
    <property type="evidence" value="ECO:0007669"/>
    <property type="project" value="UniProtKB-SubCell"/>
</dbReference>
<keyword evidence="5 9" id="KW-0732">Signal</keyword>
<sequence length="254" mass="27218">MAQNIHKSALLISSLLLLFLTLPQPSTSESYATRISLLQFMESLSETFPPHSNWGWNDTSDPCREWAGVLCDSDGRVVVVGLPKLDLAGTLDFKPLCRIQSLRRLDLTDNEISGPIPSEVANCTSLTHLMLGGNRLQGLLPGSISSLTNLEWVDVSNNRLVGPIPSGFGTMSNVTAFFAQNNQISGKIPGEMSFTSLREFNVSRNQLAGTIPRGFYNFPASGFVGNPGLCGQPLLIACAPSPSPAAAPAISDGW</sequence>
<dbReference type="SUPFAM" id="SSF52058">
    <property type="entry name" value="L domain-like"/>
    <property type="match status" value="1"/>
</dbReference>
<evidence type="ECO:0000256" key="1">
    <source>
        <dbReference type="ARBA" id="ARBA00004191"/>
    </source>
</evidence>
<evidence type="ECO:0000256" key="2">
    <source>
        <dbReference type="ARBA" id="ARBA00004370"/>
    </source>
</evidence>
<dbReference type="EMBL" id="CAMGYJ010000003">
    <property type="protein sequence ID" value="CAI0389632.1"/>
    <property type="molecule type" value="Genomic_DNA"/>
</dbReference>
<evidence type="ECO:0000259" key="10">
    <source>
        <dbReference type="Pfam" id="PF08263"/>
    </source>
</evidence>
<feature type="domain" description="Leucine-rich repeat-containing N-terminal plant-type" evidence="10">
    <location>
        <begin position="36"/>
        <end position="72"/>
    </location>
</feature>
<comment type="subcellular location">
    <subcellularLocation>
        <location evidence="2">Membrane</location>
    </subcellularLocation>
    <subcellularLocation>
        <location evidence="1">Secreted</location>
        <location evidence="1">Cell wall</location>
    </subcellularLocation>
</comment>
<keyword evidence="3" id="KW-0134">Cell wall</keyword>
<evidence type="ECO:0000256" key="3">
    <source>
        <dbReference type="ARBA" id="ARBA00022512"/>
    </source>
</evidence>
<keyword evidence="6" id="KW-0677">Repeat</keyword>
<dbReference type="InterPro" id="IPR050994">
    <property type="entry name" value="At_inactive_RLKs"/>
</dbReference>
<keyword evidence="7" id="KW-0472">Membrane</keyword>
<evidence type="ECO:0000256" key="5">
    <source>
        <dbReference type="ARBA" id="ARBA00022729"/>
    </source>
</evidence>
<evidence type="ECO:0000313" key="12">
    <source>
        <dbReference type="Proteomes" id="UP001154282"/>
    </source>
</evidence>
<dbReference type="AlphaFoldDB" id="A0AAV0HY37"/>
<reference evidence="11" key="1">
    <citation type="submission" date="2022-08" db="EMBL/GenBank/DDBJ databases">
        <authorList>
            <person name="Gutierrez-Valencia J."/>
        </authorList>
    </citation>
    <scope>NUCLEOTIDE SEQUENCE</scope>
</reference>
<dbReference type="InterPro" id="IPR032675">
    <property type="entry name" value="LRR_dom_sf"/>
</dbReference>
<accession>A0AAV0HY37</accession>
<evidence type="ECO:0000256" key="6">
    <source>
        <dbReference type="ARBA" id="ARBA00022737"/>
    </source>
</evidence>
<dbReference type="Proteomes" id="UP001154282">
    <property type="component" value="Unassembled WGS sequence"/>
</dbReference>
<dbReference type="Pfam" id="PF08263">
    <property type="entry name" value="LRRNT_2"/>
    <property type="match status" value="1"/>
</dbReference>
<feature type="chain" id="PRO_5043538566" description="Leucine-rich repeat-containing N-terminal plant-type domain-containing protein" evidence="9">
    <location>
        <begin position="29"/>
        <end position="254"/>
    </location>
</feature>
<evidence type="ECO:0000256" key="7">
    <source>
        <dbReference type="ARBA" id="ARBA00023136"/>
    </source>
</evidence>
<dbReference type="Gene3D" id="3.80.10.10">
    <property type="entry name" value="Ribonuclease Inhibitor"/>
    <property type="match status" value="2"/>
</dbReference>
<dbReference type="Pfam" id="PF00560">
    <property type="entry name" value="LRR_1"/>
    <property type="match status" value="1"/>
</dbReference>
<proteinExistence type="inferred from homology"/>
<keyword evidence="4" id="KW-0433">Leucine-rich repeat</keyword>
<evidence type="ECO:0000256" key="4">
    <source>
        <dbReference type="ARBA" id="ARBA00022614"/>
    </source>
</evidence>
<comment type="caution">
    <text evidence="11">The sequence shown here is derived from an EMBL/GenBank/DDBJ whole genome shotgun (WGS) entry which is preliminary data.</text>
</comment>
<comment type="similarity">
    <text evidence="8">Belongs to the polygalacturonase-inhibiting protein family.</text>
</comment>
<dbReference type="InterPro" id="IPR001611">
    <property type="entry name" value="Leu-rich_rpt"/>
</dbReference>
<evidence type="ECO:0000313" key="11">
    <source>
        <dbReference type="EMBL" id="CAI0389632.1"/>
    </source>
</evidence>
<name>A0AAV0HY37_9ROSI</name>
<dbReference type="PANTHER" id="PTHR48010:SF22">
    <property type="entry name" value="OS09G0376600 PROTEIN"/>
    <property type="match status" value="1"/>
</dbReference>
<dbReference type="PANTHER" id="PTHR48010">
    <property type="entry name" value="OS05G0588300 PROTEIN"/>
    <property type="match status" value="1"/>
</dbReference>
<feature type="signal peptide" evidence="9">
    <location>
        <begin position="1"/>
        <end position="28"/>
    </location>
</feature>
<protein>
    <recommendedName>
        <fullName evidence="10">Leucine-rich repeat-containing N-terminal plant-type domain-containing protein</fullName>
    </recommendedName>
</protein>
<evidence type="ECO:0000256" key="9">
    <source>
        <dbReference type="SAM" id="SignalP"/>
    </source>
</evidence>
<evidence type="ECO:0000256" key="8">
    <source>
        <dbReference type="ARBA" id="ARBA00038043"/>
    </source>
</evidence>
<keyword evidence="3" id="KW-0964">Secreted</keyword>
<gene>
    <name evidence="11" type="ORF">LITE_LOCUS6357</name>
</gene>